<name>A0A379IWM9_ECTME</name>
<dbReference type="SUPFAM" id="SSF51182">
    <property type="entry name" value="RmlC-like cupins"/>
    <property type="match status" value="1"/>
</dbReference>
<dbReference type="Proteomes" id="UP000254260">
    <property type="component" value="Unassembled WGS sequence"/>
</dbReference>
<dbReference type="InterPro" id="IPR011051">
    <property type="entry name" value="RmlC_Cupin_sf"/>
</dbReference>
<organism evidence="2 3">
    <name type="scientific">Ectopseudomonas mendocina</name>
    <name type="common">Pseudomonas mendocina</name>
    <dbReference type="NCBI Taxonomy" id="300"/>
    <lineage>
        <taxon>Bacteria</taxon>
        <taxon>Pseudomonadati</taxon>
        <taxon>Pseudomonadota</taxon>
        <taxon>Gammaproteobacteria</taxon>
        <taxon>Pseudomonadales</taxon>
        <taxon>Pseudomonadaceae</taxon>
        <taxon>Ectopseudomonas</taxon>
    </lineage>
</organism>
<dbReference type="Pfam" id="PF05899">
    <property type="entry name" value="Cupin_3"/>
    <property type="match status" value="1"/>
</dbReference>
<dbReference type="PANTHER" id="PTHR40943">
    <property type="entry name" value="CYTOPLASMIC PROTEIN-RELATED"/>
    <property type="match status" value="1"/>
</dbReference>
<dbReference type="InterPro" id="IPR008579">
    <property type="entry name" value="UGlyAH_Cupin_dom"/>
</dbReference>
<proteinExistence type="predicted"/>
<reference evidence="2 3" key="1">
    <citation type="submission" date="2018-06" db="EMBL/GenBank/DDBJ databases">
        <authorList>
            <consortium name="Pathogen Informatics"/>
            <person name="Doyle S."/>
        </authorList>
    </citation>
    <scope>NUCLEOTIDE SEQUENCE [LARGE SCALE GENOMIC DNA]</scope>
    <source>
        <strain evidence="2 3">NCTC10899</strain>
    </source>
</reference>
<protein>
    <submittedName>
        <fullName evidence="2">Cupin superfamily protein</fullName>
    </submittedName>
</protein>
<dbReference type="RefSeq" id="WP_013715027.1">
    <property type="nucleotide sequence ID" value="NZ_CAXYQS010000015.1"/>
</dbReference>
<dbReference type="Gene3D" id="2.60.120.10">
    <property type="entry name" value="Jelly Rolls"/>
    <property type="match status" value="1"/>
</dbReference>
<dbReference type="AlphaFoldDB" id="A0A379IWM9"/>
<evidence type="ECO:0000313" key="2">
    <source>
        <dbReference type="EMBL" id="SUD40650.1"/>
    </source>
</evidence>
<dbReference type="EMBL" id="UGUU01000001">
    <property type="protein sequence ID" value="SUD40650.1"/>
    <property type="molecule type" value="Genomic_DNA"/>
</dbReference>
<evidence type="ECO:0000259" key="1">
    <source>
        <dbReference type="Pfam" id="PF05899"/>
    </source>
</evidence>
<accession>A0A379IWM9</accession>
<feature type="domain" description="(S)-ureidoglycine aminohydrolase cupin" evidence="1">
    <location>
        <begin position="43"/>
        <end position="116"/>
    </location>
</feature>
<gene>
    <name evidence="2" type="ORF">NCTC10899_03500</name>
</gene>
<dbReference type="GeneID" id="57606158"/>
<sequence>MLHSIKQGITLDELELSGTLEDIGVEMLDGDNAMFALTTFATEDESVSAGYFGVRRSRFRLPYTFHEQAVVTLGEVKITNEATGETAHYKAGDAFFVASGTATLWEVVSDCFTKHYLAVD</sequence>
<dbReference type="InterPro" id="IPR014710">
    <property type="entry name" value="RmlC-like_jellyroll"/>
</dbReference>
<dbReference type="PANTHER" id="PTHR40943:SF1">
    <property type="entry name" value="CYTOPLASMIC PROTEIN"/>
    <property type="match status" value="1"/>
</dbReference>
<dbReference type="OrthoDB" id="663248at2"/>
<evidence type="ECO:0000313" key="3">
    <source>
        <dbReference type="Proteomes" id="UP000254260"/>
    </source>
</evidence>